<dbReference type="SUPFAM" id="SSF64268">
    <property type="entry name" value="PX domain"/>
    <property type="match status" value="1"/>
</dbReference>
<comment type="subcellular location">
    <subcellularLocation>
        <location evidence="1">Cytoplasm</location>
    </subcellularLocation>
</comment>
<accession>A0A0U9HJS2</accession>
<dbReference type="GO" id="GO:0005768">
    <property type="term" value="C:endosome"/>
    <property type="evidence" value="ECO:0007669"/>
    <property type="project" value="UniProtKB-ARBA"/>
</dbReference>
<reference evidence="7 8" key="1">
    <citation type="journal article" date="2014" name="Nat. Commun.">
        <title>Klebsormidium flaccidum genome reveals primary factors for plant terrestrial adaptation.</title>
        <authorList>
            <person name="Hori K."/>
            <person name="Maruyama F."/>
            <person name="Fujisawa T."/>
            <person name="Togashi T."/>
            <person name="Yamamoto N."/>
            <person name="Seo M."/>
            <person name="Sato S."/>
            <person name="Yamada T."/>
            <person name="Mori H."/>
            <person name="Tajima N."/>
            <person name="Moriyama T."/>
            <person name="Ikeuchi M."/>
            <person name="Watanabe M."/>
            <person name="Wada H."/>
            <person name="Kobayashi K."/>
            <person name="Saito M."/>
            <person name="Masuda T."/>
            <person name="Sasaki-Sekimoto Y."/>
            <person name="Mashiguchi K."/>
            <person name="Awai K."/>
            <person name="Shimojima M."/>
            <person name="Masuda S."/>
            <person name="Iwai M."/>
            <person name="Nobusawa T."/>
            <person name="Narise T."/>
            <person name="Kondo S."/>
            <person name="Saito H."/>
            <person name="Sato R."/>
            <person name="Murakawa M."/>
            <person name="Ihara Y."/>
            <person name="Oshima-Yamada Y."/>
            <person name="Ohtaka K."/>
            <person name="Satoh M."/>
            <person name="Sonobe K."/>
            <person name="Ishii M."/>
            <person name="Ohtani R."/>
            <person name="Kanamori-Sato M."/>
            <person name="Honoki R."/>
            <person name="Miyazaki D."/>
            <person name="Mochizuki H."/>
            <person name="Umetsu J."/>
            <person name="Higashi K."/>
            <person name="Shibata D."/>
            <person name="Kamiya Y."/>
            <person name="Sato N."/>
            <person name="Nakamura Y."/>
            <person name="Tabata S."/>
            <person name="Ida S."/>
            <person name="Kurokawa K."/>
            <person name="Ohta H."/>
        </authorList>
    </citation>
    <scope>NUCLEOTIDE SEQUENCE [LARGE SCALE GENOMIC DNA]</scope>
    <source>
        <strain evidence="7 8">NIES-2285</strain>
    </source>
</reference>
<evidence type="ECO:0000256" key="2">
    <source>
        <dbReference type="ARBA" id="ARBA00022490"/>
    </source>
</evidence>
<evidence type="ECO:0000313" key="7">
    <source>
        <dbReference type="EMBL" id="GAQ83243.1"/>
    </source>
</evidence>
<dbReference type="PROSITE" id="PS50195">
    <property type="entry name" value="PX"/>
    <property type="match status" value="1"/>
</dbReference>
<evidence type="ECO:0000256" key="3">
    <source>
        <dbReference type="SAM" id="MobiDB-lite"/>
    </source>
</evidence>
<feature type="compositionally biased region" description="Basic and acidic residues" evidence="3">
    <location>
        <begin position="378"/>
        <end position="390"/>
    </location>
</feature>
<feature type="region of interest" description="Disordered" evidence="3">
    <location>
        <begin position="353"/>
        <end position="400"/>
    </location>
</feature>
<dbReference type="Gene3D" id="3.30.1520.10">
    <property type="entry name" value="Phox-like domain"/>
    <property type="match status" value="1"/>
</dbReference>
<evidence type="ECO:0000256" key="1">
    <source>
        <dbReference type="ARBA" id="ARBA00004496"/>
    </source>
</evidence>
<evidence type="ECO:0000256" key="4">
    <source>
        <dbReference type="SAM" id="Phobius"/>
    </source>
</evidence>
<dbReference type="InterPro" id="IPR051837">
    <property type="entry name" value="SortingNexin/PXDomain-PKLike"/>
</dbReference>
<dbReference type="Pfam" id="PF02194">
    <property type="entry name" value="PXA"/>
    <property type="match status" value="1"/>
</dbReference>
<dbReference type="OrthoDB" id="2021128at2759"/>
<dbReference type="InterPro" id="IPR036871">
    <property type="entry name" value="PX_dom_sf"/>
</dbReference>
<feature type="compositionally biased region" description="Basic and acidic residues" evidence="3">
    <location>
        <begin position="997"/>
        <end position="1021"/>
    </location>
</feature>
<feature type="compositionally biased region" description="Polar residues" evidence="3">
    <location>
        <begin position="982"/>
        <end position="995"/>
    </location>
</feature>
<dbReference type="OMA" id="REIHWLR"/>
<dbReference type="SMART" id="SM00312">
    <property type="entry name" value="PX"/>
    <property type="match status" value="1"/>
</dbReference>
<feature type="compositionally biased region" description="Polar residues" evidence="3">
    <location>
        <begin position="471"/>
        <end position="480"/>
    </location>
</feature>
<keyword evidence="2" id="KW-0963">Cytoplasm</keyword>
<feature type="compositionally biased region" description="Low complexity" evidence="3">
    <location>
        <begin position="365"/>
        <end position="376"/>
    </location>
</feature>
<feature type="region of interest" description="Disordered" evidence="3">
    <location>
        <begin position="627"/>
        <end position="662"/>
    </location>
</feature>
<keyword evidence="4" id="KW-0472">Membrane</keyword>
<feature type="region of interest" description="Disordered" evidence="3">
    <location>
        <begin position="940"/>
        <end position="1036"/>
    </location>
</feature>
<feature type="domain" description="PX" evidence="5">
    <location>
        <begin position="735"/>
        <end position="847"/>
    </location>
</feature>
<dbReference type="InterPro" id="IPR003114">
    <property type="entry name" value="Phox_assoc"/>
</dbReference>
<gene>
    <name evidence="7" type="ORF">KFL_001410010</name>
</gene>
<organism evidence="7 8">
    <name type="scientific">Klebsormidium nitens</name>
    <name type="common">Green alga</name>
    <name type="synonym">Ulothrix nitens</name>
    <dbReference type="NCBI Taxonomy" id="105231"/>
    <lineage>
        <taxon>Eukaryota</taxon>
        <taxon>Viridiplantae</taxon>
        <taxon>Streptophyta</taxon>
        <taxon>Klebsormidiophyceae</taxon>
        <taxon>Klebsormidiales</taxon>
        <taxon>Klebsormidiaceae</taxon>
        <taxon>Klebsormidium</taxon>
    </lineage>
</organism>
<sequence>MAPGADASGRYDLLCLSSTGPDLAGDMRPAFKGARGPSHPILAQEHIMRAKMTFERMTRFMSFRNVRVWEDLHQEISQRTLAVVLAGIALAYGLSLTSASMWANLPVAFVILLLLRRLSFNYEIRWSPDYHPDCCIHNQWPVVHQLAPDGPLLSFDLQKHPKRLGNWKVGINAPAVEAAVDALTKAIVKEWVTNLWYRLVTPDEDFPEELRLLLNRAIAEIAVRIRKANLVNLLTRDLVNLFGHHLELYRRARDHVGRDVLDRLSASEQDERLRQAMLRLGALHVALTSAPAEYRVLRRLMGGVVTSALRSDEVQCRLVRVIAREILASAVMRPLMSLFTPALINDLILSSIPDPKKPAKEGETAPPESEASSRRPSGVHEEGGVAEHKPVPPPAPSFGAEDLAKFEKRKTALAAEHWDQMWVGAKGKRQRALAEERERRAREAAALGGVTSSAGEGVGERGSKWGDMSPLASSTTSLNTFEGEEASPPGRAESVPGVVSDLLLDSQSPSEPVVPGIGWESDGWEDPVSTPTAPGATAGVAASAPELGGVTRALEVRVSSELGAASSRLPKKETTDRSSARKSVGLAKLDANWMGLDAPHREGTASAPKTPLLSTRSEGVVFAANLPPLSTRSENGDRTWEKRGASSSWNEALEDPPARRHRRSLSGGFESLATDEAWGDVDADVSKARRRGSFEEPPRGGLLRRTSSERLWEVAGESAPVSPDASGVLPAGGWNRVLGRVVGAKMEESGGKAFAVYTIAVADSDRSSWLVQRRYRNFEALHRRLKDLPQYKLKLPPKRFLGPNLDGSFVLERRAQLDKYLQDLLAVPSVAESHEVWDFLSADSHAYGYGHSSSMIKTLAGNVDDVVDTMFRRLNEVSDELQGALTKGLKKAPTLNDTLSKQKTLPKQPGLVEVAMADQAYRGGGVDDAFVEVREFDDGAGGYNRQAAKGGGSGRAANRDGLLSVQPDTPASEGGGTRDGLRSQSSVDSGFSVDSAQPRRGDAPGKNVRRDAPTIVEEREGSASATGEESEDDEEGIPLPQEWHASKLSGPLLNLVDNVFKLQQYGWLRRQVVWMARQILEIGLGDAIDDFILTQIQWIRQPEVVAAAVDGVRSLLWPSGIWFANQPESATWQQPPVKKPTDARQPEVVRPAKAAAEHVRAAAKESDPSRHVHKGAGNGRADAGGVKTPSVNSEGEIEWDWHPRRPQLSFEERLEAARKAALVREIFLDRAPAALVSLIGSKQYKKCARDVYNFIQSPICVKQLAYGVLELLIEATFPELQALVQDVRTNGASR</sequence>
<dbReference type="PANTHER" id="PTHR22999:SF23">
    <property type="entry name" value="SORTING NEXIN-16"/>
    <property type="match status" value="1"/>
</dbReference>
<keyword evidence="4" id="KW-0812">Transmembrane</keyword>
<dbReference type="GO" id="GO:0035091">
    <property type="term" value="F:phosphatidylinositol binding"/>
    <property type="evidence" value="ECO:0007669"/>
    <property type="project" value="InterPro"/>
</dbReference>
<dbReference type="PROSITE" id="PS51207">
    <property type="entry name" value="PXA"/>
    <property type="match status" value="1"/>
</dbReference>
<feature type="compositionally biased region" description="Basic and acidic residues" evidence="3">
    <location>
        <begin position="1155"/>
        <end position="1170"/>
    </location>
</feature>
<name>A0A0U9HJS2_KLENI</name>
<feature type="domain" description="PXA" evidence="6">
    <location>
        <begin position="173"/>
        <end position="352"/>
    </location>
</feature>
<dbReference type="STRING" id="105231.A0A0U9HJS2"/>
<keyword evidence="8" id="KW-1185">Reference proteome</keyword>
<dbReference type="Pfam" id="PF08628">
    <property type="entry name" value="Nexin_C"/>
    <property type="match status" value="2"/>
</dbReference>
<dbReference type="Proteomes" id="UP000054558">
    <property type="component" value="Unassembled WGS sequence"/>
</dbReference>
<evidence type="ECO:0000259" key="6">
    <source>
        <dbReference type="PROSITE" id="PS51207"/>
    </source>
</evidence>
<feature type="compositionally biased region" description="Basic and acidic residues" evidence="3">
    <location>
        <begin position="354"/>
        <end position="363"/>
    </location>
</feature>
<evidence type="ECO:0000313" key="8">
    <source>
        <dbReference type="Proteomes" id="UP000054558"/>
    </source>
</evidence>
<evidence type="ECO:0000259" key="5">
    <source>
        <dbReference type="PROSITE" id="PS50195"/>
    </source>
</evidence>
<feature type="region of interest" description="Disordered" evidence="3">
    <location>
        <begin position="1128"/>
        <end position="1198"/>
    </location>
</feature>
<proteinExistence type="predicted"/>
<feature type="region of interest" description="Disordered" evidence="3">
    <location>
        <begin position="444"/>
        <end position="496"/>
    </location>
</feature>
<protein>
    <submittedName>
        <fullName evidence="7">PX domain containing protein</fullName>
    </submittedName>
</protein>
<dbReference type="PANTHER" id="PTHR22999">
    <property type="entry name" value="PX SERINE/THREONINE KINASE PXK"/>
    <property type="match status" value="1"/>
</dbReference>
<feature type="region of interest" description="Disordered" evidence="3">
    <location>
        <begin position="563"/>
        <end position="583"/>
    </location>
</feature>
<dbReference type="EMBL" id="DF237090">
    <property type="protein sequence ID" value="GAQ83243.1"/>
    <property type="molecule type" value="Genomic_DNA"/>
</dbReference>
<dbReference type="InterPro" id="IPR013937">
    <property type="entry name" value="Sorting_nexin_C"/>
</dbReference>
<dbReference type="InterPro" id="IPR001683">
    <property type="entry name" value="PX_dom"/>
</dbReference>
<feature type="compositionally biased region" description="Basic and acidic residues" evidence="3">
    <location>
        <begin position="634"/>
        <end position="644"/>
    </location>
</feature>
<feature type="transmembrane region" description="Helical" evidence="4">
    <location>
        <begin position="82"/>
        <end position="115"/>
    </location>
</feature>
<keyword evidence="4" id="KW-1133">Transmembrane helix</keyword>
<dbReference type="SMART" id="SM00313">
    <property type="entry name" value="PXA"/>
    <property type="match status" value="1"/>
</dbReference>
<dbReference type="Pfam" id="PF00787">
    <property type="entry name" value="PX"/>
    <property type="match status" value="1"/>
</dbReference>
<feature type="compositionally biased region" description="Basic and acidic residues" evidence="3">
    <location>
        <begin position="570"/>
        <end position="579"/>
    </location>
</feature>